<dbReference type="AlphaFoldDB" id="A0AAD6WX82"/>
<dbReference type="InterPro" id="IPR036236">
    <property type="entry name" value="Znf_C2H2_sf"/>
</dbReference>
<keyword evidence="2 4" id="KW-0863">Zinc-finger</keyword>
<dbReference type="SUPFAM" id="SSF57667">
    <property type="entry name" value="beta-beta-alpha zinc fingers"/>
    <property type="match status" value="1"/>
</dbReference>
<reference evidence="6" key="1">
    <citation type="submission" date="2023-03" db="EMBL/GenBank/DDBJ databases">
        <title>Massive genome expansion in bonnet fungi (Mycena s.s.) driven by repeated elements and novel gene families across ecological guilds.</title>
        <authorList>
            <consortium name="Lawrence Berkeley National Laboratory"/>
            <person name="Harder C.B."/>
            <person name="Miyauchi S."/>
            <person name="Viragh M."/>
            <person name="Kuo A."/>
            <person name="Thoen E."/>
            <person name="Andreopoulos B."/>
            <person name="Lu D."/>
            <person name="Skrede I."/>
            <person name="Drula E."/>
            <person name="Henrissat B."/>
            <person name="Morin E."/>
            <person name="Kohler A."/>
            <person name="Barry K."/>
            <person name="LaButti K."/>
            <person name="Morin E."/>
            <person name="Salamov A."/>
            <person name="Lipzen A."/>
            <person name="Mereny Z."/>
            <person name="Hegedus B."/>
            <person name="Baldrian P."/>
            <person name="Stursova M."/>
            <person name="Weitz H."/>
            <person name="Taylor A."/>
            <person name="Grigoriev I.V."/>
            <person name="Nagy L.G."/>
            <person name="Martin F."/>
            <person name="Kauserud H."/>
        </authorList>
    </citation>
    <scope>NUCLEOTIDE SEQUENCE</scope>
    <source>
        <strain evidence="6">CBHHK200</strain>
    </source>
</reference>
<dbReference type="FunFam" id="3.30.160.60:FF:000446">
    <property type="entry name" value="Zinc finger protein"/>
    <property type="match status" value="1"/>
</dbReference>
<feature type="domain" description="C2H2-type" evidence="5">
    <location>
        <begin position="72"/>
        <end position="99"/>
    </location>
</feature>
<dbReference type="EMBL" id="JARJCM010000111">
    <property type="protein sequence ID" value="KAJ7028567.1"/>
    <property type="molecule type" value="Genomic_DNA"/>
</dbReference>
<name>A0AAD6WX82_9AGAR</name>
<comment type="caution">
    <text evidence="6">The sequence shown here is derived from an EMBL/GenBank/DDBJ whole genome shotgun (WGS) entry which is preliminary data.</text>
</comment>
<dbReference type="Gene3D" id="3.30.160.60">
    <property type="entry name" value="Classic Zinc Finger"/>
    <property type="match status" value="1"/>
</dbReference>
<dbReference type="PROSITE" id="PS50157">
    <property type="entry name" value="ZINC_FINGER_C2H2_2"/>
    <property type="match status" value="1"/>
</dbReference>
<evidence type="ECO:0000259" key="5">
    <source>
        <dbReference type="PROSITE" id="PS50157"/>
    </source>
</evidence>
<evidence type="ECO:0000256" key="4">
    <source>
        <dbReference type="PROSITE-ProRule" id="PRU00042"/>
    </source>
</evidence>
<accession>A0AAD6WX82</accession>
<evidence type="ECO:0000256" key="3">
    <source>
        <dbReference type="ARBA" id="ARBA00022833"/>
    </source>
</evidence>
<keyword evidence="7" id="KW-1185">Reference proteome</keyword>
<evidence type="ECO:0000256" key="2">
    <source>
        <dbReference type="ARBA" id="ARBA00022771"/>
    </source>
</evidence>
<proteinExistence type="predicted"/>
<sequence length="207" mass="22252">MRCVASVNVNEGEKAKAQAGEVVRRRVAPAPAAWANPHVGMGFVPPEALGMGQAVSAAEVEGEQLHTNYRPFNCDGCGKMFARMDALNRHVRLEGGAECQRTLEANGRMPDFASGVMPGEHAHALGVGGPPCGQGGGGGGGGRARSYSPVDYRRGSCLDGALSGSRRSRQGIMRMRRIRRGRGMMRGRNNRSSKQENVFYWKYTDST</sequence>
<keyword evidence="1" id="KW-0479">Metal-binding</keyword>
<keyword evidence="3" id="KW-0862">Zinc</keyword>
<dbReference type="GO" id="GO:0008270">
    <property type="term" value="F:zinc ion binding"/>
    <property type="evidence" value="ECO:0007669"/>
    <property type="project" value="UniProtKB-KW"/>
</dbReference>
<evidence type="ECO:0000256" key="1">
    <source>
        <dbReference type="ARBA" id="ARBA00022723"/>
    </source>
</evidence>
<evidence type="ECO:0000313" key="6">
    <source>
        <dbReference type="EMBL" id="KAJ7028567.1"/>
    </source>
</evidence>
<gene>
    <name evidence="6" type="ORF">C8F04DRAFT_1290827</name>
</gene>
<dbReference type="Proteomes" id="UP001218188">
    <property type="component" value="Unassembled WGS sequence"/>
</dbReference>
<dbReference type="InterPro" id="IPR013087">
    <property type="entry name" value="Znf_C2H2_type"/>
</dbReference>
<evidence type="ECO:0000313" key="7">
    <source>
        <dbReference type="Proteomes" id="UP001218188"/>
    </source>
</evidence>
<protein>
    <recommendedName>
        <fullName evidence="5">C2H2-type domain-containing protein</fullName>
    </recommendedName>
</protein>
<organism evidence="6 7">
    <name type="scientific">Mycena alexandri</name>
    <dbReference type="NCBI Taxonomy" id="1745969"/>
    <lineage>
        <taxon>Eukaryota</taxon>
        <taxon>Fungi</taxon>
        <taxon>Dikarya</taxon>
        <taxon>Basidiomycota</taxon>
        <taxon>Agaricomycotina</taxon>
        <taxon>Agaricomycetes</taxon>
        <taxon>Agaricomycetidae</taxon>
        <taxon>Agaricales</taxon>
        <taxon>Marasmiineae</taxon>
        <taxon>Mycenaceae</taxon>
        <taxon>Mycena</taxon>
    </lineage>
</organism>